<comment type="caution">
    <text evidence="1">The sequence shown here is derived from an EMBL/GenBank/DDBJ whole genome shotgun (WGS) entry which is preliminary data.</text>
</comment>
<dbReference type="EMBL" id="BAABME010001593">
    <property type="protein sequence ID" value="GAA0150446.1"/>
    <property type="molecule type" value="Genomic_DNA"/>
</dbReference>
<accession>A0AAV3PHF5</accession>
<organism evidence="1 2">
    <name type="scientific">Lithospermum erythrorhizon</name>
    <name type="common">Purple gromwell</name>
    <name type="synonym">Lithospermum officinale var. erythrorhizon</name>
    <dbReference type="NCBI Taxonomy" id="34254"/>
    <lineage>
        <taxon>Eukaryota</taxon>
        <taxon>Viridiplantae</taxon>
        <taxon>Streptophyta</taxon>
        <taxon>Embryophyta</taxon>
        <taxon>Tracheophyta</taxon>
        <taxon>Spermatophyta</taxon>
        <taxon>Magnoliopsida</taxon>
        <taxon>eudicotyledons</taxon>
        <taxon>Gunneridae</taxon>
        <taxon>Pentapetalae</taxon>
        <taxon>asterids</taxon>
        <taxon>lamiids</taxon>
        <taxon>Boraginales</taxon>
        <taxon>Boraginaceae</taxon>
        <taxon>Boraginoideae</taxon>
        <taxon>Lithospermeae</taxon>
        <taxon>Lithospermum</taxon>
    </lineage>
</organism>
<evidence type="ECO:0000313" key="1">
    <source>
        <dbReference type="EMBL" id="GAA0150446.1"/>
    </source>
</evidence>
<protein>
    <submittedName>
        <fullName evidence="1">Uncharacterized protein</fullName>
    </submittedName>
</protein>
<sequence length="259" mass="28423">MNDEEFICHHCLIYDLHAALLYRSSATLTIAPRDLGSFLGFEILERSCIITRLGQSVTFPSASKSCGPYKGYSDWQDSIFSTESIRSVPLGPGKGKSVPRLPIPPVPLSSKPLKNHSLLEDDLVDRDPKHVTWGSTRRPGPVVVSSPNTPVVVTKDVEATPVIVFLLLSSSAYVIFFIDLSFLSQLSEIVPSSGDEAQTEVVDIQELSDCMIMEAADIEVHAASLPTGVQHIESILRDNLKLAWVDLCSLEKANDTRLF</sequence>
<evidence type="ECO:0000313" key="2">
    <source>
        <dbReference type="Proteomes" id="UP001454036"/>
    </source>
</evidence>
<dbReference type="AlphaFoldDB" id="A0AAV3PHF5"/>
<name>A0AAV3PHF5_LITER</name>
<keyword evidence="2" id="KW-1185">Reference proteome</keyword>
<gene>
    <name evidence="1" type="ORF">LIER_09388</name>
</gene>
<reference evidence="1 2" key="1">
    <citation type="submission" date="2024-01" db="EMBL/GenBank/DDBJ databases">
        <title>The complete chloroplast genome sequence of Lithospermum erythrorhizon: insights into the phylogenetic relationship among Boraginaceae species and the maternal lineages of purple gromwells.</title>
        <authorList>
            <person name="Okada T."/>
            <person name="Watanabe K."/>
        </authorList>
    </citation>
    <scope>NUCLEOTIDE SEQUENCE [LARGE SCALE GENOMIC DNA]</scope>
</reference>
<proteinExistence type="predicted"/>
<dbReference type="Proteomes" id="UP001454036">
    <property type="component" value="Unassembled WGS sequence"/>
</dbReference>